<keyword evidence="2" id="KW-1185">Reference proteome</keyword>
<reference evidence="1" key="1">
    <citation type="journal article" date="2023" name="Insect Mol. Biol.">
        <title>Genome sequencing provides insights into the evolution of gene families encoding plant cell wall-degrading enzymes in longhorned beetles.</title>
        <authorList>
            <person name="Shin N.R."/>
            <person name="Okamura Y."/>
            <person name="Kirsch R."/>
            <person name="Pauchet Y."/>
        </authorList>
    </citation>
    <scope>NUCLEOTIDE SEQUENCE</scope>
    <source>
        <strain evidence="1">AMC_N1</strain>
    </source>
</reference>
<comment type="caution">
    <text evidence="1">The sequence shown here is derived from an EMBL/GenBank/DDBJ whole genome shotgun (WGS) entry which is preliminary data.</text>
</comment>
<proteinExistence type="predicted"/>
<dbReference type="Proteomes" id="UP001162162">
    <property type="component" value="Unassembled WGS sequence"/>
</dbReference>
<gene>
    <name evidence="1" type="ORF">NQ318_017044</name>
</gene>
<dbReference type="AlphaFoldDB" id="A0AAV8Y9G5"/>
<dbReference type="PANTHER" id="PTHR35450">
    <property type="entry name" value="REVERSE TRANSCRIPTASE DOMAIN-CONTAINING PROTEIN"/>
    <property type="match status" value="1"/>
</dbReference>
<protein>
    <submittedName>
        <fullName evidence="1">Uncharacterized protein</fullName>
    </submittedName>
</protein>
<evidence type="ECO:0000313" key="2">
    <source>
        <dbReference type="Proteomes" id="UP001162162"/>
    </source>
</evidence>
<name>A0AAV8Y9G5_9CUCU</name>
<accession>A0AAV8Y9G5</accession>
<dbReference type="EMBL" id="JAPWTK010000152">
    <property type="protein sequence ID" value="KAJ8947772.1"/>
    <property type="molecule type" value="Genomic_DNA"/>
</dbReference>
<dbReference type="PANTHER" id="PTHR35450:SF2">
    <property type="entry name" value="REVERSE TRANSCRIPTASE DOMAIN-CONTAINING PROTEIN"/>
    <property type="match status" value="1"/>
</dbReference>
<evidence type="ECO:0000313" key="1">
    <source>
        <dbReference type="EMBL" id="KAJ8947772.1"/>
    </source>
</evidence>
<organism evidence="1 2">
    <name type="scientific">Aromia moschata</name>
    <dbReference type="NCBI Taxonomy" id="1265417"/>
    <lineage>
        <taxon>Eukaryota</taxon>
        <taxon>Metazoa</taxon>
        <taxon>Ecdysozoa</taxon>
        <taxon>Arthropoda</taxon>
        <taxon>Hexapoda</taxon>
        <taxon>Insecta</taxon>
        <taxon>Pterygota</taxon>
        <taxon>Neoptera</taxon>
        <taxon>Endopterygota</taxon>
        <taxon>Coleoptera</taxon>
        <taxon>Polyphaga</taxon>
        <taxon>Cucujiformia</taxon>
        <taxon>Chrysomeloidea</taxon>
        <taxon>Cerambycidae</taxon>
        <taxon>Cerambycinae</taxon>
        <taxon>Callichromatini</taxon>
        <taxon>Aromia</taxon>
    </lineage>
</organism>
<sequence>MPCSIKMHERAILRNHHSMLSLSGYNRYAHPYLVEYICGPENLRVGENVSKIKIIQGQALQMTTSMLFKSLLKVTAGYAFKKSRQKWVSAMGVFSLLSLIISASEKLVLDGFRETHPDLPPLNQGTISKIEAQYREMCNVRKVPSKRQAVVDDYTKLNLLLALEENPITPAHSGGATANTETPGFSEEVVKWSVTDLDELDRLTRRLLTKFRHLHTNSSVIRLYLPRRRGGRGLVNIKNQCLNQEASLRRKLLTNRDPLITAVAREDAGYTPLSLGCELIPVDVPTEEELRTEWMEHALQGQARRPPLENLDCKGAAEGTKSFDAKWRGVGFQERALLFRSGMHERSDNFPVLRLKTLNCEGHHYRLG</sequence>